<dbReference type="PATRIC" id="fig|1261658.3.peg.1111"/>
<dbReference type="Gene3D" id="3.40.190.290">
    <property type="match status" value="1"/>
</dbReference>
<reference evidence="2 3" key="1">
    <citation type="submission" date="2014-01" db="EMBL/GenBank/DDBJ databases">
        <authorList>
            <person name="Zuccon D."/>
        </authorList>
    </citation>
    <scope>NUCLEOTIDE SEQUENCE [LARGE SCALE GENOMIC DNA]</scope>
    <source>
        <strain evidence="2 3">Y31</strain>
    </source>
</reference>
<evidence type="ECO:0000313" key="3">
    <source>
        <dbReference type="Proteomes" id="UP000078358"/>
    </source>
</evidence>
<name>A0A179CYA4_BIBTR</name>
<gene>
    <name evidence="2" type="ORF">F480_05640</name>
</gene>
<dbReference type="EMBL" id="JACI01000002">
    <property type="protein sequence ID" value="OAQ14894.1"/>
    <property type="molecule type" value="Genomic_DNA"/>
</dbReference>
<dbReference type="InterPro" id="IPR005119">
    <property type="entry name" value="LysR_subst-bd"/>
</dbReference>
<dbReference type="Pfam" id="PF03466">
    <property type="entry name" value="LysR_substrate"/>
    <property type="match status" value="1"/>
</dbReference>
<protein>
    <recommendedName>
        <fullName evidence="1">LysR substrate-binding domain-containing protein</fullName>
    </recommendedName>
</protein>
<dbReference type="SUPFAM" id="SSF53850">
    <property type="entry name" value="Periplasmic binding protein-like II"/>
    <property type="match status" value="1"/>
</dbReference>
<evidence type="ECO:0000313" key="2">
    <source>
        <dbReference type="EMBL" id="OAQ14894.1"/>
    </source>
</evidence>
<comment type="caution">
    <text evidence="2">The sequence shown here is derived from an EMBL/GenBank/DDBJ whole genome shotgun (WGS) entry which is preliminary data.</text>
</comment>
<feature type="domain" description="LysR substrate-binding" evidence="1">
    <location>
        <begin position="7"/>
        <end position="94"/>
    </location>
</feature>
<organism evidence="2 3">
    <name type="scientific">Bibersteinia trehalosi Y31</name>
    <dbReference type="NCBI Taxonomy" id="1261658"/>
    <lineage>
        <taxon>Bacteria</taxon>
        <taxon>Pseudomonadati</taxon>
        <taxon>Pseudomonadota</taxon>
        <taxon>Gammaproteobacteria</taxon>
        <taxon>Pasteurellales</taxon>
        <taxon>Pasteurellaceae</taxon>
        <taxon>Bibersteinia</taxon>
    </lineage>
</organism>
<proteinExistence type="predicted"/>
<evidence type="ECO:0000259" key="1">
    <source>
        <dbReference type="Pfam" id="PF03466"/>
    </source>
</evidence>
<dbReference type="AlphaFoldDB" id="A0A179CYA4"/>
<sequence length="96" mass="11110">MPLMLNQNEQELMVEMESRLVANDIDVMADGVRAGLGIGRIFTPIHRLLPDSDQFIPVLQDYWKYYPAVYLYYPQHSNKAKRIQVLIAFLSQKLAV</sequence>
<dbReference type="Proteomes" id="UP000078358">
    <property type="component" value="Unassembled WGS sequence"/>
</dbReference>
<accession>A0A179CYA4</accession>